<evidence type="ECO:0000313" key="6">
    <source>
        <dbReference type="Proteomes" id="UP001158576"/>
    </source>
</evidence>
<protein>
    <submittedName>
        <fullName evidence="5">Oidioi.mRNA.OKI2018_I69.chr1.g2177.t1.cds</fullName>
    </submittedName>
</protein>
<reference evidence="5 6" key="1">
    <citation type="submission" date="2021-04" db="EMBL/GenBank/DDBJ databases">
        <authorList>
            <person name="Bliznina A."/>
        </authorList>
    </citation>
    <scope>NUCLEOTIDE SEQUENCE [LARGE SCALE GENOMIC DNA]</scope>
</reference>
<evidence type="ECO:0000313" key="5">
    <source>
        <dbReference type="EMBL" id="CAG5105496.1"/>
    </source>
</evidence>
<dbReference type="InterPro" id="IPR013806">
    <property type="entry name" value="Kringle-like"/>
</dbReference>
<dbReference type="Proteomes" id="UP001158576">
    <property type="component" value="Chromosome 1"/>
</dbReference>
<dbReference type="SUPFAM" id="SSF57440">
    <property type="entry name" value="Kringle-like"/>
    <property type="match status" value="1"/>
</dbReference>
<gene>
    <name evidence="5" type="ORF">OKIOD_LOCUS10942</name>
</gene>
<keyword evidence="1 3" id="KW-0420">Kringle</keyword>
<feature type="domain" description="Kringle" evidence="4">
    <location>
        <begin position="115"/>
        <end position="198"/>
    </location>
</feature>
<accession>A0ABN7SZE4</accession>
<dbReference type="Gene3D" id="2.40.20.10">
    <property type="entry name" value="Plasminogen Kringle 4"/>
    <property type="match status" value="1"/>
</dbReference>
<sequence length="226" mass="27149">MVEQKTEMTYCSATTKTQLKYRYQSCIGTIYEWRHPRESKREAKTQGQTELTYDKQRKDGAYTIFQLGKVCKHKKLNAYPLVCHSPMPKNFKNWTSEPRYDEVHKKHMGDGQNHTMMGKPCIEWDPFWYDKHWDREFWDVDAHPKMNFSWAMRLKDMGIFYKKSHNYCSNFDNDIGTWCFIEGGGWDYCCDRTDLEVDHIDTPIWKLYGLRGTYENLTELRPEPYL</sequence>
<dbReference type="EMBL" id="OU015566">
    <property type="protein sequence ID" value="CAG5105496.1"/>
    <property type="molecule type" value="Genomic_DNA"/>
</dbReference>
<evidence type="ECO:0000256" key="3">
    <source>
        <dbReference type="PROSITE-ProRule" id="PRU00121"/>
    </source>
</evidence>
<dbReference type="PROSITE" id="PS50070">
    <property type="entry name" value="KRINGLE_2"/>
    <property type="match status" value="1"/>
</dbReference>
<evidence type="ECO:0000256" key="1">
    <source>
        <dbReference type="ARBA" id="ARBA00022572"/>
    </source>
</evidence>
<dbReference type="InterPro" id="IPR000001">
    <property type="entry name" value="Kringle"/>
</dbReference>
<keyword evidence="6" id="KW-1185">Reference proteome</keyword>
<name>A0ABN7SZE4_OIKDI</name>
<proteinExistence type="predicted"/>
<organism evidence="5 6">
    <name type="scientific">Oikopleura dioica</name>
    <name type="common">Tunicate</name>
    <dbReference type="NCBI Taxonomy" id="34765"/>
    <lineage>
        <taxon>Eukaryota</taxon>
        <taxon>Metazoa</taxon>
        <taxon>Chordata</taxon>
        <taxon>Tunicata</taxon>
        <taxon>Appendicularia</taxon>
        <taxon>Copelata</taxon>
        <taxon>Oikopleuridae</taxon>
        <taxon>Oikopleura</taxon>
    </lineage>
</organism>
<comment type="caution">
    <text evidence="3">Lacks conserved residue(s) required for the propagation of feature annotation.</text>
</comment>
<dbReference type="InterPro" id="IPR038178">
    <property type="entry name" value="Kringle_sf"/>
</dbReference>
<evidence type="ECO:0000256" key="2">
    <source>
        <dbReference type="ARBA" id="ARBA00023157"/>
    </source>
</evidence>
<keyword evidence="2" id="KW-1015">Disulfide bond</keyword>
<evidence type="ECO:0000259" key="4">
    <source>
        <dbReference type="PROSITE" id="PS50070"/>
    </source>
</evidence>